<reference evidence="6" key="1">
    <citation type="submission" date="2013-05" db="EMBL/GenBank/DDBJ databases">
        <authorList>
            <person name="Yim A.K.Y."/>
            <person name="Chan T.F."/>
            <person name="Ji K.M."/>
            <person name="Liu X.Y."/>
            <person name="Zhou J.W."/>
            <person name="Li R.Q."/>
            <person name="Yang K.Y."/>
            <person name="Li J."/>
            <person name="Li M."/>
            <person name="Law P.T.W."/>
            <person name="Wu Y.L."/>
            <person name="Cai Z.L."/>
            <person name="Qin H."/>
            <person name="Bao Y."/>
            <person name="Leung R.K.K."/>
            <person name="Ng P.K.S."/>
            <person name="Zou J."/>
            <person name="Zhong X.J."/>
            <person name="Ran P.X."/>
            <person name="Zhong N.S."/>
            <person name="Liu Z.G."/>
            <person name="Tsui S.K.W."/>
        </authorList>
    </citation>
    <scope>NUCLEOTIDE SEQUENCE</scope>
    <source>
        <strain evidence="6">Derf</strain>
        <tissue evidence="6">Whole organism</tissue>
    </source>
</reference>
<dbReference type="SUPFAM" id="SSF48726">
    <property type="entry name" value="Immunoglobulin"/>
    <property type="match status" value="1"/>
</dbReference>
<comment type="caution">
    <text evidence="6">The sequence shown here is derived from an EMBL/GenBank/DDBJ whole genome shotgun (WGS) entry which is preliminary data.</text>
</comment>
<organism evidence="6 7">
    <name type="scientific">Dermatophagoides farinae</name>
    <name type="common">American house dust mite</name>
    <dbReference type="NCBI Taxonomy" id="6954"/>
    <lineage>
        <taxon>Eukaryota</taxon>
        <taxon>Metazoa</taxon>
        <taxon>Ecdysozoa</taxon>
        <taxon>Arthropoda</taxon>
        <taxon>Chelicerata</taxon>
        <taxon>Arachnida</taxon>
        <taxon>Acari</taxon>
        <taxon>Acariformes</taxon>
        <taxon>Sarcoptiformes</taxon>
        <taxon>Astigmata</taxon>
        <taxon>Psoroptidia</taxon>
        <taxon>Analgoidea</taxon>
        <taxon>Pyroglyphidae</taxon>
        <taxon>Dermatophagoidinae</taxon>
        <taxon>Dermatophagoides</taxon>
    </lineage>
</organism>
<dbReference type="InterPro" id="IPR050958">
    <property type="entry name" value="Cell_Adh-Cytoskel_Orgn"/>
</dbReference>
<name>A0A922I6Z7_DERFA</name>
<sequence>MSMLKDEFRVLPINTQVAQGKTVIMQCSPPKGRPEPNVHWLHDGQKIYMDSGRFRLDGTNLVINDVMKDDQGQYQCIAKNMIGVRESPAVTLKVLGHQIV</sequence>
<reference evidence="6" key="2">
    <citation type="journal article" date="2022" name="Res Sq">
        <title>Comparative Genomics Reveals Insights into the Divergent Evolution of Astigmatic Mites and Household Pest Adaptations.</title>
        <authorList>
            <person name="Xiong Q."/>
            <person name="Wan A.T.-Y."/>
            <person name="Liu X.-Y."/>
            <person name="Fung C.S.-H."/>
            <person name="Xiao X."/>
            <person name="Malainual N."/>
            <person name="Hou J."/>
            <person name="Wang L."/>
            <person name="Wang M."/>
            <person name="Yang K."/>
            <person name="Cui Y."/>
            <person name="Leung E."/>
            <person name="Nong W."/>
            <person name="Shin S.-K."/>
            <person name="Au S."/>
            <person name="Jeong K.Y."/>
            <person name="Chew F.T."/>
            <person name="Hui J."/>
            <person name="Leung T.F."/>
            <person name="Tungtrongchitr A."/>
            <person name="Zhong N."/>
            <person name="Liu Z."/>
            <person name="Tsui S."/>
        </authorList>
    </citation>
    <scope>NUCLEOTIDE SEQUENCE</scope>
    <source>
        <strain evidence="6">Derf</strain>
        <tissue evidence="6">Whole organism</tissue>
    </source>
</reference>
<dbReference type="Pfam" id="PF07679">
    <property type="entry name" value="I-set"/>
    <property type="match status" value="1"/>
</dbReference>
<dbReference type="EMBL" id="ASGP02000002">
    <property type="protein sequence ID" value="KAH9522448.1"/>
    <property type="molecule type" value="Genomic_DNA"/>
</dbReference>
<accession>A0A922I6Z7</accession>
<evidence type="ECO:0000256" key="3">
    <source>
        <dbReference type="ARBA" id="ARBA00023157"/>
    </source>
</evidence>
<keyword evidence="1" id="KW-0732">Signal</keyword>
<dbReference type="SMART" id="SM00409">
    <property type="entry name" value="IG"/>
    <property type="match status" value="1"/>
</dbReference>
<dbReference type="AlphaFoldDB" id="A0A922I6Z7"/>
<keyword evidence="2" id="KW-0677">Repeat</keyword>
<protein>
    <submittedName>
        <fullName evidence="6">Roundabout 1</fullName>
    </submittedName>
</protein>
<keyword evidence="7" id="KW-1185">Reference proteome</keyword>
<dbReference type="PANTHER" id="PTHR45080">
    <property type="entry name" value="CONTACTIN 5"/>
    <property type="match status" value="1"/>
</dbReference>
<dbReference type="PANTHER" id="PTHR45080:SF8">
    <property type="entry name" value="IG-LIKE DOMAIN-CONTAINING PROTEIN"/>
    <property type="match status" value="1"/>
</dbReference>
<evidence type="ECO:0000313" key="6">
    <source>
        <dbReference type="EMBL" id="KAH9522448.1"/>
    </source>
</evidence>
<dbReference type="InterPro" id="IPR013098">
    <property type="entry name" value="Ig_I-set"/>
</dbReference>
<feature type="domain" description="Ig-like" evidence="5">
    <location>
        <begin position="6"/>
        <end position="91"/>
    </location>
</feature>
<evidence type="ECO:0000259" key="5">
    <source>
        <dbReference type="PROSITE" id="PS50835"/>
    </source>
</evidence>
<dbReference type="Gene3D" id="2.60.40.10">
    <property type="entry name" value="Immunoglobulins"/>
    <property type="match status" value="1"/>
</dbReference>
<evidence type="ECO:0000313" key="7">
    <source>
        <dbReference type="Proteomes" id="UP000790347"/>
    </source>
</evidence>
<gene>
    <name evidence="6" type="primary">ROBO1_2</name>
    <name evidence="6" type="ORF">DERF_006017</name>
</gene>
<evidence type="ECO:0000256" key="2">
    <source>
        <dbReference type="ARBA" id="ARBA00022737"/>
    </source>
</evidence>
<dbReference type="InterPro" id="IPR007110">
    <property type="entry name" value="Ig-like_dom"/>
</dbReference>
<dbReference type="Proteomes" id="UP000790347">
    <property type="component" value="Unassembled WGS sequence"/>
</dbReference>
<dbReference type="PROSITE" id="PS50835">
    <property type="entry name" value="IG_LIKE"/>
    <property type="match status" value="1"/>
</dbReference>
<proteinExistence type="predicted"/>
<dbReference type="InterPro" id="IPR013783">
    <property type="entry name" value="Ig-like_fold"/>
</dbReference>
<keyword evidence="3" id="KW-1015">Disulfide bond</keyword>
<dbReference type="FunFam" id="2.60.40.10:FF:000189">
    <property type="entry name" value="Neogenin isoform 3"/>
    <property type="match status" value="1"/>
</dbReference>
<dbReference type="InterPro" id="IPR036179">
    <property type="entry name" value="Ig-like_dom_sf"/>
</dbReference>
<dbReference type="InterPro" id="IPR003598">
    <property type="entry name" value="Ig_sub2"/>
</dbReference>
<dbReference type="GO" id="GO:0007156">
    <property type="term" value="P:homophilic cell adhesion via plasma membrane adhesion molecules"/>
    <property type="evidence" value="ECO:0007669"/>
    <property type="project" value="TreeGrafter"/>
</dbReference>
<dbReference type="GO" id="GO:0005886">
    <property type="term" value="C:plasma membrane"/>
    <property type="evidence" value="ECO:0007669"/>
    <property type="project" value="TreeGrafter"/>
</dbReference>
<dbReference type="SMART" id="SM00408">
    <property type="entry name" value="IGc2"/>
    <property type="match status" value="1"/>
</dbReference>
<evidence type="ECO:0000256" key="4">
    <source>
        <dbReference type="ARBA" id="ARBA00023319"/>
    </source>
</evidence>
<keyword evidence="4" id="KW-0393">Immunoglobulin domain</keyword>
<dbReference type="InterPro" id="IPR003599">
    <property type="entry name" value="Ig_sub"/>
</dbReference>
<evidence type="ECO:0000256" key="1">
    <source>
        <dbReference type="ARBA" id="ARBA00022729"/>
    </source>
</evidence>